<sequence length="345" mass="37158">MLKNIPTHVIAGPLGAGKTSLIRNLLAQRPADERWAVLINEFGLVGLDAALLTTDDDGVALGEVAGGCLCCVNGVPFQVGLSRLLRQAKPDRLLIEPSGLGHPLVLLEQLREMPWAGVLAVQAPLLVLDAQALAACEALPESQQATLGHAGLLLLNKAEDLDEATKARIQAQLPARPIYWTSQGALPLAALPGFSAQADSDTTPDNLPTAAAPLPQLWLSSSEPICQVQQQAEGWSIGWRWHPSQQFELLRVQEWLSSLPWRRAKLVLHTNAGWLSANALNGDALHWQNSEWRKDSRLELIFSEAQEVSALQAGFAACALAPEHFGQAAEQQNQHSQGADTQSQG</sequence>
<dbReference type="Pfam" id="PF02492">
    <property type="entry name" value="cobW"/>
    <property type="match status" value="1"/>
</dbReference>
<dbReference type="SUPFAM" id="SSF52540">
    <property type="entry name" value="P-loop containing nucleoside triphosphate hydrolases"/>
    <property type="match status" value="1"/>
</dbReference>
<dbReference type="InterPro" id="IPR003495">
    <property type="entry name" value="CobW/HypB/UreG_nucleotide-bd"/>
</dbReference>
<dbReference type="AlphaFoldDB" id="A0AB37Z6N3"/>
<dbReference type="PANTHER" id="PTHR13748">
    <property type="entry name" value="COBW-RELATED"/>
    <property type="match status" value="1"/>
</dbReference>
<accession>A0AB37Z6N3</accession>
<comment type="caution">
    <text evidence="2">The sequence shown here is derived from an EMBL/GenBank/DDBJ whole genome shotgun (WGS) entry which is preliminary data.</text>
</comment>
<dbReference type="RefSeq" id="WP_090250953.1">
    <property type="nucleotide sequence ID" value="NZ_FMTL01000001.1"/>
</dbReference>
<dbReference type="GO" id="GO:0005737">
    <property type="term" value="C:cytoplasm"/>
    <property type="evidence" value="ECO:0007669"/>
    <property type="project" value="TreeGrafter"/>
</dbReference>
<dbReference type="InterPro" id="IPR027417">
    <property type="entry name" value="P-loop_NTPase"/>
</dbReference>
<gene>
    <name evidence="2" type="ORF">SAMN05216370_1884</name>
</gene>
<proteinExistence type="predicted"/>
<dbReference type="Gene3D" id="3.40.50.300">
    <property type="entry name" value="P-loop containing nucleotide triphosphate hydrolases"/>
    <property type="match status" value="1"/>
</dbReference>
<evidence type="ECO:0000313" key="3">
    <source>
        <dbReference type="Proteomes" id="UP000242418"/>
    </source>
</evidence>
<dbReference type="EMBL" id="FMTL01000001">
    <property type="protein sequence ID" value="SCW52058.1"/>
    <property type="molecule type" value="Genomic_DNA"/>
</dbReference>
<dbReference type="PANTHER" id="PTHR13748:SF46">
    <property type="entry name" value="ZINC CHAPERONE YEIR"/>
    <property type="match status" value="1"/>
</dbReference>
<evidence type="ECO:0000313" key="2">
    <source>
        <dbReference type="EMBL" id="SCW52058.1"/>
    </source>
</evidence>
<evidence type="ECO:0000259" key="1">
    <source>
        <dbReference type="Pfam" id="PF02492"/>
    </source>
</evidence>
<feature type="domain" description="CobW/HypB/UreG nucleotide-binding" evidence="1">
    <location>
        <begin position="6"/>
        <end position="170"/>
    </location>
</feature>
<organism evidence="2 3">
    <name type="scientific">Pseudomonas peli</name>
    <dbReference type="NCBI Taxonomy" id="592361"/>
    <lineage>
        <taxon>Bacteria</taxon>
        <taxon>Pseudomonadati</taxon>
        <taxon>Pseudomonadota</taxon>
        <taxon>Gammaproteobacteria</taxon>
        <taxon>Pseudomonadales</taxon>
        <taxon>Pseudomonadaceae</taxon>
        <taxon>Pseudomonas</taxon>
    </lineage>
</organism>
<name>A0AB37Z6N3_9PSED</name>
<keyword evidence="3" id="KW-1185">Reference proteome</keyword>
<reference evidence="2 3" key="1">
    <citation type="submission" date="2016-10" db="EMBL/GenBank/DDBJ databases">
        <authorList>
            <person name="Varghese N."/>
            <person name="Submissions S."/>
        </authorList>
    </citation>
    <scope>NUCLEOTIDE SEQUENCE [LARGE SCALE GENOMIC DNA]</scope>
    <source>
        <strain evidence="2 3">DSM 17833</strain>
    </source>
</reference>
<dbReference type="Proteomes" id="UP000242418">
    <property type="component" value="Unassembled WGS sequence"/>
</dbReference>
<dbReference type="InterPro" id="IPR051316">
    <property type="entry name" value="Zinc-reg_GTPase_activator"/>
</dbReference>
<protein>
    <submittedName>
        <fullName evidence="2">GTPase, G3E family</fullName>
    </submittedName>
</protein>